<keyword evidence="2" id="KW-1185">Reference proteome</keyword>
<accession>A0A9Q1KK86</accession>
<sequence>MATLITTMHHNEVEQIIGQFLNAKHLEKVKYMGATYTWRNRAIFSEVDRVIANGECFVTLPDICYEVLLEGLFRFYNVWADDPSFKEIIKRNGNLRLIISPPMYQVVANLKRLKPLPKNLYKNKFNEVHEKGQLAYVQLLQKYKEIQLSPFDNTLPEQEKVLL</sequence>
<dbReference type="Proteomes" id="UP001153076">
    <property type="component" value="Unassembled WGS sequence"/>
</dbReference>
<evidence type="ECO:0000313" key="2">
    <source>
        <dbReference type="Proteomes" id="UP001153076"/>
    </source>
</evidence>
<dbReference type="AlphaFoldDB" id="A0A9Q1KK86"/>
<dbReference type="EMBL" id="JAKOGI010000066">
    <property type="protein sequence ID" value="KAJ8445976.1"/>
    <property type="molecule type" value="Genomic_DNA"/>
</dbReference>
<organism evidence="1 2">
    <name type="scientific">Carnegiea gigantea</name>
    <dbReference type="NCBI Taxonomy" id="171969"/>
    <lineage>
        <taxon>Eukaryota</taxon>
        <taxon>Viridiplantae</taxon>
        <taxon>Streptophyta</taxon>
        <taxon>Embryophyta</taxon>
        <taxon>Tracheophyta</taxon>
        <taxon>Spermatophyta</taxon>
        <taxon>Magnoliopsida</taxon>
        <taxon>eudicotyledons</taxon>
        <taxon>Gunneridae</taxon>
        <taxon>Pentapetalae</taxon>
        <taxon>Caryophyllales</taxon>
        <taxon>Cactineae</taxon>
        <taxon>Cactaceae</taxon>
        <taxon>Cactoideae</taxon>
        <taxon>Echinocereeae</taxon>
        <taxon>Carnegiea</taxon>
    </lineage>
</organism>
<evidence type="ECO:0000313" key="1">
    <source>
        <dbReference type="EMBL" id="KAJ8445976.1"/>
    </source>
</evidence>
<proteinExistence type="predicted"/>
<protein>
    <submittedName>
        <fullName evidence="1">Uncharacterized protein</fullName>
    </submittedName>
</protein>
<comment type="caution">
    <text evidence="1">The sequence shown here is derived from an EMBL/GenBank/DDBJ whole genome shotgun (WGS) entry which is preliminary data.</text>
</comment>
<name>A0A9Q1KK86_9CARY</name>
<reference evidence="1" key="1">
    <citation type="submission" date="2022-04" db="EMBL/GenBank/DDBJ databases">
        <title>Carnegiea gigantea Genome sequencing and assembly v2.</title>
        <authorList>
            <person name="Copetti D."/>
            <person name="Sanderson M.J."/>
            <person name="Burquez A."/>
            <person name="Wojciechowski M.F."/>
        </authorList>
    </citation>
    <scope>NUCLEOTIDE SEQUENCE</scope>
    <source>
        <strain evidence="1">SGP5-SGP5p</strain>
        <tissue evidence="1">Aerial part</tissue>
    </source>
</reference>
<gene>
    <name evidence="1" type="ORF">Cgig2_001294</name>
</gene>